<reference evidence="1" key="1">
    <citation type="journal article" date="2023" name="Mol. Phylogenet. Evol.">
        <title>Genome-scale phylogeny and comparative genomics of the fungal order Sordariales.</title>
        <authorList>
            <person name="Hensen N."/>
            <person name="Bonometti L."/>
            <person name="Westerberg I."/>
            <person name="Brannstrom I.O."/>
            <person name="Guillou S."/>
            <person name="Cros-Aarteil S."/>
            <person name="Calhoun S."/>
            <person name="Haridas S."/>
            <person name="Kuo A."/>
            <person name="Mondo S."/>
            <person name="Pangilinan J."/>
            <person name="Riley R."/>
            <person name="LaButti K."/>
            <person name="Andreopoulos B."/>
            <person name="Lipzen A."/>
            <person name="Chen C."/>
            <person name="Yan M."/>
            <person name="Daum C."/>
            <person name="Ng V."/>
            <person name="Clum A."/>
            <person name="Steindorff A."/>
            <person name="Ohm R.A."/>
            <person name="Martin F."/>
            <person name="Silar P."/>
            <person name="Natvig D.O."/>
            <person name="Lalanne C."/>
            <person name="Gautier V."/>
            <person name="Ament-Velasquez S.L."/>
            <person name="Kruys A."/>
            <person name="Hutchinson M.I."/>
            <person name="Powell A.J."/>
            <person name="Barry K."/>
            <person name="Miller A.N."/>
            <person name="Grigoriev I.V."/>
            <person name="Debuchy R."/>
            <person name="Gladieux P."/>
            <person name="Hiltunen Thoren M."/>
            <person name="Johannesson H."/>
        </authorList>
    </citation>
    <scope>NUCLEOTIDE SEQUENCE</scope>
    <source>
        <strain evidence="1">CBS 118394</strain>
    </source>
</reference>
<gene>
    <name evidence="1" type="ORF">B0H66DRAFT_274211</name>
</gene>
<proteinExistence type="predicted"/>
<dbReference type="EMBL" id="JAUEDM010000005">
    <property type="protein sequence ID" value="KAK3315962.1"/>
    <property type="molecule type" value="Genomic_DNA"/>
</dbReference>
<name>A0AAE0M1T3_9PEZI</name>
<sequence length="247" mass="26545">MTRMEVRPDEARLMGRFDDGPVGTMSATERGETESLHLKVRDNPANETKQYQFDITTHKQLKSSKRLFPNSNTTQQQTNPPTLTITNQHTKLKMQFPTSRTALLAALLGSAATLTLAAPTAARPPAPSAVVPACPGTITNTGNADIGNNQNNEGNDGVKVVIQLETESTTTFIQRTAIVGTDLVLNRDLFSAEIVIVDVNVECQAYDAAGKKVGEKLVKGKKTELGNGKKGNERTSGKVGAIKCKLV</sequence>
<keyword evidence="2" id="KW-1185">Reference proteome</keyword>
<dbReference type="AlphaFoldDB" id="A0AAE0M1T3"/>
<evidence type="ECO:0000313" key="2">
    <source>
        <dbReference type="Proteomes" id="UP001283341"/>
    </source>
</evidence>
<evidence type="ECO:0000313" key="1">
    <source>
        <dbReference type="EMBL" id="KAK3315962.1"/>
    </source>
</evidence>
<organism evidence="1 2">
    <name type="scientific">Apodospora peruviana</name>
    <dbReference type="NCBI Taxonomy" id="516989"/>
    <lineage>
        <taxon>Eukaryota</taxon>
        <taxon>Fungi</taxon>
        <taxon>Dikarya</taxon>
        <taxon>Ascomycota</taxon>
        <taxon>Pezizomycotina</taxon>
        <taxon>Sordariomycetes</taxon>
        <taxon>Sordariomycetidae</taxon>
        <taxon>Sordariales</taxon>
        <taxon>Lasiosphaeriaceae</taxon>
        <taxon>Apodospora</taxon>
    </lineage>
</organism>
<comment type="caution">
    <text evidence="1">The sequence shown here is derived from an EMBL/GenBank/DDBJ whole genome shotgun (WGS) entry which is preliminary data.</text>
</comment>
<protein>
    <submittedName>
        <fullName evidence="1">Uncharacterized protein</fullName>
    </submittedName>
</protein>
<dbReference type="Proteomes" id="UP001283341">
    <property type="component" value="Unassembled WGS sequence"/>
</dbReference>
<reference evidence="1" key="2">
    <citation type="submission" date="2023-06" db="EMBL/GenBank/DDBJ databases">
        <authorList>
            <consortium name="Lawrence Berkeley National Laboratory"/>
            <person name="Haridas S."/>
            <person name="Hensen N."/>
            <person name="Bonometti L."/>
            <person name="Westerberg I."/>
            <person name="Brannstrom I.O."/>
            <person name="Guillou S."/>
            <person name="Cros-Aarteil S."/>
            <person name="Calhoun S."/>
            <person name="Kuo A."/>
            <person name="Mondo S."/>
            <person name="Pangilinan J."/>
            <person name="Riley R."/>
            <person name="Labutti K."/>
            <person name="Andreopoulos B."/>
            <person name="Lipzen A."/>
            <person name="Chen C."/>
            <person name="Yanf M."/>
            <person name="Daum C."/>
            <person name="Ng V."/>
            <person name="Clum A."/>
            <person name="Steindorff A."/>
            <person name="Ohm R."/>
            <person name="Martin F."/>
            <person name="Silar P."/>
            <person name="Natvig D."/>
            <person name="Lalanne C."/>
            <person name="Gautier V."/>
            <person name="Ament-Velasquez S.L."/>
            <person name="Kruys A."/>
            <person name="Hutchinson M.I."/>
            <person name="Powell A.J."/>
            <person name="Barry K."/>
            <person name="Miller A.N."/>
            <person name="Grigoriev I.V."/>
            <person name="Debuchy R."/>
            <person name="Gladieux P."/>
            <person name="Thoren M.H."/>
            <person name="Johannesson H."/>
        </authorList>
    </citation>
    <scope>NUCLEOTIDE SEQUENCE</scope>
    <source>
        <strain evidence="1">CBS 118394</strain>
    </source>
</reference>
<accession>A0AAE0M1T3</accession>